<dbReference type="PANTHER" id="PTHR47271">
    <property type="entry name" value="ARGININE DEIMINASE"/>
    <property type="match status" value="1"/>
</dbReference>
<evidence type="ECO:0000313" key="2">
    <source>
        <dbReference type="Proteomes" id="UP000812672"/>
    </source>
</evidence>
<dbReference type="RefSeq" id="WP_216686974.1">
    <property type="nucleotide sequence ID" value="NZ_CAUPKR010000004.1"/>
</dbReference>
<dbReference type="PANTHER" id="PTHR47271:SF2">
    <property type="entry name" value="ARGININE DEIMINASE"/>
    <property type="match status" value="1"/>
</dbReference>
<evidence type="ECO:0000313" key="1">
    <source>
        <dbReference type="EMBL" id="MBU6080398.1"/>
    </source>
</evidence>
<gene>
    <name evidence="1" type="ORF">KQ486_05160</name>
</gene>
<accession>A0ABS6GMU0</accession>
<keyword evidence="2" id="KW-1185">Reference proteome</keyword>
<dbReference type="Pfam" id="PF19420">
    <property type="entry name" value="DDAH_eukar"/>
    <property type="match status" value="1"/>
</dbReference>
<name>A0ABS6GMU0_9BACI</name>
<dbReference type="Proteomes" id="UP000812672">
    <property type="component" value="Unassembled WGS sequence"/>
</dbReference>
<organism evidence="1 2">
    <name type="scientific">Allobacillus halotolerans</name>
    <dbReference type="NCBI Taxonomy" id="570278"/>
    <lineage>
        <taxon>Bacteria</taxon>
        <taxon>Bacillati</taxon>
        <taxon>Bacillota</taxon>
        <taxon>Bacilli</taxon>
        <taxon>Bacillales</taxon>
        <taxon>Bacillaceae</taxon>
        <taxon>Allobacillus</taxon>
    </lineage>
</organism>
<reference evidence="1 2" key="1">
    <citation type="journal article" date="2011" name="Int. J. Syst. Evol. Microbiol.">
        <title>Allobacillus halotolerans gen. nov., sp. nov. isolated from shrimp paste.</title>
        <authorList>
            <person name="Sheu S.Y."/>
            <person name="Arun A.B."/>
            <person name="Jiang S.R."/>
            <person name="Young C.C."/>
            <person name="Chen W.M."/>
        </authorList>
    </citation>
    <scope>NUCLEOTIDE SEQUENCE [LARGE SCALE GENOMIC DNA]</scope>
    <source>
        <strain evidence="1 2">LMG 24826</strain>
    </source>
</reference>
<sequence>MRGITSTQKINCRTEYATLKKAVVVKPSFMKITQVINETQKHYKNTNIDTTLAVKQHRHFLKVMRSHGIEVTELSPNPHLNEHVFTRDTAFVIDDQLFVASMNEEVRQGETEQLKEWLHEQSVPFQKGLEGSIEGGDVIIDGDTIWVGLSGRTTFDAVKDLQRRLPSYNVRPLRLKDDILHLDYVFNILSEDTALVYSDAFTKKDLRKLHSNYHVISVTDEEQFQMGPNVLSIGDGKVISLPQNERLNNVLESEGYKVIRVDLSEIIKSGGSFRCCTLPLQRG</sequence>
<protein>
    <recommendedName>
        <fullName evidence="3">N-Dimethylarginine dimethylaminohydrolase</fullName>
    </recommendedName>
</protein>
<comment type="caution">
    <text evidence="1">The sequence shown here is derived from an EMBL/GenBank/DDBJ whole genome shotgun (WGS) entry which is preliminary data.</text>
</comment>
<evidence type="ECO:0008006" key="3">
    <source>
        <dbReference type="Google" id="ProtNLM"/>
    </source>
</evidence>
<dbReference type="EMBL" id="JAHLZF010000005">
    <property type="protein sequence ID" value="MBU6080398.1"/>
    <property type="molecule type" value="Genomic_DNA"/>
</dbReference>
<proteinExistence type="predicted"/>